<organism evidence="5 6">
    <name type="scientific">Massilia glaciei</name>
    <dbReference type="NCBI Taxonomy" id="1524097"/>
    <lineage>
        <taxon>Bacteria</taxon>
        <taxon>Pseudomonadati</taxon>
        <taxon>Pseudomonadota</taxon>
        <taxon>Betaproteobacteria</taxon>
        <taxon>Burkholderiales</taxon>
        <taxon>Oxalobacteraceae</taxon>
        <taxon>Telluria group</taxon>
        <taxon>Massilia</taxon>
    </lineage>
</organism>
<comment type="caution">
    <text evidence="5">The sequence shown here is derived from an EMBL/GenBank/DDBJ whole genome shotgun (WGS) entry which is preliminary data.</text>
</comment>
<reference evidence="5 6" key="1">
    <citation type="submission" date="2018-04" db="EMBL/GenBank/DDBJ databases">
        <title>Massilia violaceinigra sp. nov., a novel purple-pigmented bacterium isolated from Tianshan glacier, Xinjiang, China.</title>
        <authorList>
            <person name="Wang H."/>
        </authorList>
    </citation>
    <scope>NUCLEOTIDE SEQUENCE [LARGE SCALE GENOMIC DNA]</scope>
    <source>
        <strain evidence="5 6">B448-2</strain>
    </source>
</reference>
<evidence type="ECO:0000259" key="4">
    <source>
        <dbReference type="Pfam" id="PF05433"/>
    </source>
</evidence>
<evidence type="ECO:0000256" key="2">
    <source>
        <dbReference type="ARBA" id="ARBA00023136"/>
    </source>
</evidence>
<dbReference type="InterPro" id="IPR008816">
    <property type="entry name" value="Gly_zipper_2TM_dom"/>
</dbReference>
<evidence type="ECO:0000313" key="5">
    <source>
        <dbReference type="EMBL" id="PWF41921.1"/>
    </source>
</evidence>
<feature type="domain" description="Glycine zipper 2TM" evidence="4">
    <location>
        <begin position="132"/>
        <end position="172"/>
    </location>
</feature>
<dbReference type="EMBL" id="PXWF02000305">
    <property type="protein sequence ID" value="PWF41921.1"/>
    <property type="molecule type" value="Genomic_DNA"/>
</dbReference>
<name>A0A2U2HEF2_9BURK</name>
<dbReference type="GO" id="GO:0019867">
    <property type="term" value="C:outer membrane"/>
    <property type="evidence" value="ECO:0007669"/>
    <property type="project" value="InterPro"/>
</dbReference>
<dbReference type="PANTHER" id="PTHR35603">
    <property type="match status" value="1"/>
</dbReference>
<comment type="subcellular location">
    <subcellularLocation>
        <location evidence="1">Membrane</location>
    </subcellularLocation>
</comment>
<proteinExistence type="predicted"/>
<feature type="region of interest" description="Disordered" evidence="3">
    <location>
        <begin position="41"/>
        <end position="93"/>
    </location>
</feature>
<keyword evidence="6" id="KW-1185">Reference proteome</keyword>
<dbReference type="Pfam" id="PF05433">
    <property type="entry name" value="Rick_17kDa_Anti"/>
    <property type="match status" value="1"/>
</dbReference>
<dbReference type="Proteomes" id="UP000241421">
    <property type="component" value="Unassembled WGS sequence"/>
</dbReference>
<feature type="compositionally biased region" description="Low complexity" evidence="3">
    <location>
        <begin position="48"/>
        <end position="62"/>
    </location>
</feature>
<dbReference type="OrthoDB" id="5298735at2"/>
<evidence type="ECO:0000256" key="1">
    <source>
        <dbReference type="ARBA" id="ARBA00004370"/>
    </source>
</evidence>
<accession>A0A2U2HEF2</accession>
<dbReference type="PANTHER" id="PTHR35603:SF2">
    <property type="entry name" value="OUTER MEMBRANE LIPOPROTEIN"/>
    <property type="match status" value="1"/>
</dbReference>
<protein>
    <submittedName>
        <fullName evidence="5">Glycine zipper 2TM domain-containing protein</fullName>
    </submittedName>
</protein>
<dbReference type="InterPro" id="IPR051407">
    <property type="entry name" value="Bact_OM_lipoprot/Surf_antigen"/>
</dbReference>
<dbReference type="AlphaFoldDB" id="A0A2U2HEF2"/>
<keyword evidence="2" id="KW-0472">Membrane</keyword>
<evidence type="ECO:0000313" key="6">
    <source>
        <dbReference type="Proteomes" id="UP000241421"/>
    </source>
</evidence>
<gene>
    <name evidence="5" type="ORF">C7C56_023615</name>
</gene>
<evidence type="ECO:0000256" key="3">
    <source>
        <dbReference type="SAM" id="MobiDB-lite"/>
    </source>
</evidence>
<sequence length="220" mass="22827">MIAAAIAVLIFCLVGTAAIMGWLPSSKGNNGGELTAADRGALASDSRQLQQPQQQLLAQNTQAPHQAQPQPRYEEAPRTQYAPKPAPKPAKPLRNTPVQLAAAEPVRNSCRNCGNIESIRAIKTRAQGSGVGAVGGALLGGLLGNQVGGGSGKKVATVAGVVGGAMIGNQVEGNMKATTRYEIRVRLDDGSSRTFNQDAAPAWGDGDRVRIVDGAIRSLR</sequence>